<keyword evidence="4 12" id="KW-1003">Cell membrane</keyword>
<dbReference type="GO" id="GO:0042777">
    <property type="term" value="P:proton motive force-driven plasma membrane ATP synthesis"/>
    <property type="evidence" value="ECO:0007669"/>
    <property type="project" value="TreeGrafter"/>
</dbReference>
<evidence type="ECO:0000256" key="11">
    <source>
        <dbReference type="ARBA" id="ARBA00023310"/>
    </source>
</evidence>
<dbReference type="AlphaFoldDB" id="A0A4P9VS68"/>
<dbReference type="HAMAP" id="MF_01393">
    <property type="entry name" value="ATP_synth_a_bact"/>
    <property type="match status" value="1"/>
</dbReference>
<evidence type="ECO:0000256" key="8">
    <source>
        <dbReference type="ARBA" id="ARBA00022989"/>
    </source>
</evidence>
<feature type="transmembrane region" description="Helical" evidence="12">
    <location>
        <begin position="61"/>
        <end position="82"/>
    </location>
</feature>
<keyword evidence="11 12" id="KW-0066">ATP synthesis</keyword>
<evidence type="ECO:0000313" key="14">
    <source>
        <dbReference type="EMBL" id="RDH46475.1"/>
    </source>
</evidence>
<gene>
    <name evidence="12" type="primary">atpB</name>
    <name evidence="14" type="ORF">B9G39_25120</name>
</gene>
<dbReference type="Proteomes" id="UP000257039">
    <property type="component" value="Unassembled WGS sequence"/>
</dbReference>
<evidence type="ECO:0000313" key="15">
    <source>
        <dbReference type="Proteomes" id="UP000257039"/>
    </source>
</evidence>
<dbReference type="CDD" id="cd00310">
    <property type="entry name" value="ATP-synt_Fo_a_6"/>
    <property type="match status" value="1"/>
</dbReference>
<evidence type="ECO:0000256" key="7">
    <source>
        <dbReference type="ARBA" id="ARBA00022781"/>
    </source>
</evidence>
<name>A0A4P9VS68_9GAMM</name>
<dbReference type="GO" id="GO:0046933">
    <property type="term" value="F:proton-transporting ATP synthase activity, rotational mechanism"/>
    <property type="evidence" value="ECO:0007669"/>
    <property type="project" value="UniProtKB-UniRule"/>
</dbReference>
<dbReference type="PANTHER" id="PTHR42823">
    <property type="entry name" value="ATP SYNTHASE SUBUNIT A, CHLOROPLASTIC"/>
    <property type="match status" value="1"/>
</dbReference>
<feature type="transmembrane region" description="Helical" evidence="12">
    <location>
        <begin position="121"/>
        <end position="140"/>
    </location>
</feature>
<keyword evidence="9 12" id="KW-0406">Ion transport</keyword>
<evidence type="ECO:0000256" key="12">
    <source>
        <dbReference type="HAMAP-Rule" id="MF_01393"/>
    </source>
</evidence>
<feature type="transmembrane region" description="Helical" evidence="12">
    <location>
        <begin position="170"/>
        <end position="187"/>
    </location>
</feature>
<evidence type="ECO:0000256" key="13">
    <source>
        <dbReference type="RuleBase" id="RU000483"/>
    </source>
</evidence>
<dbReference type="Pfam" id="PF00119">
    <property type="entry name" value="ATP-synt_A"/>
    <property type="match status" value="1"/>
</dbReference>
<dbReference type="PANTHER" id="PTHR42823:SF3">
    <property type="entry name" value="ATP SYNTHASE SUBUNIT A, CHLOROPLASTIC"/>
    <property type="match status" value="1"/>
</dbReference>
<feature type="transmembrane region" description="Helical" evidence="12">
    <location>
        <begin position="235"/>
        <end position="254"/>
    </location>
</feature>
<evidence type="ECO:0000256" key="3">
    <source>
        <dbReference type="ARBA" id="ARBA00022448"/>
    </source>
</evidence>
<dbReference type="EMBL" id="NDXW01000001">
    <property type="protein sequence ID" value="RDH46475.1"/>
    <property type="molecule type" value="Genomic_DNA"/>
</dbReference>
<comment type="similarity">
    <text evidence="2 12 13">Belongs to the ATPase A chain family.</text>
</comment>
<comment type="subcellular location">
    <subcellularLocation>
        <location evidence="12 13">Cell membrane</location>
        <topology evidence="12 13">Multi-pass membrane protein</topology>
    </subcellularLocation>
    <subcellularLocation>
        <location evidence="1">Membrane</location>
        <topology evidence="1">Multi-pass membrane protein</topology>
    </subcellularLocation>
</comment>
<dbReference type="RefSeq" id="WP_027707516.1">
    <property type="nucleotide sequence ID" value="NZ_JAEVHG010000009.1"/>
</dbReference>
<dbReference type="InterPro" id="IPR023011">
    <property type="entry name" value="ATP_synth_F0_asu_AS"/>
</dbReference>
<sequence length="292" mass="32856">MATENQTSAEYIQHHLQNLTFGRLPEGFERVDHHGKVVETLTDSAWTIAHNAAEAKAMGFWALHLDTLGWSIFLGVLFLYLFRKAAIYATSGVPGALQNFVELMVEFVDTNVKDTFHGRNALIAPLALTIFVWVFLMNLMDLVPVDWLPLIATQLGIPFMKVVPTTDPNATIAMALAVFGLIIYYSIKVKGVGGFVGELTLHPFNHWSLIPFNFLLEFVGLLAKPVSLALRLFGNLYAGELIFILIALIPVWWAQWFLSVPWAIFHILIIVLQAFIFMMLTIVYLSMAHEDH</sequence>
<dbReference type="InterPro" id="IPR045082">
    <property type="entry name" value="ATP_syn_F0_a_bact/chloroplast"/>
</dbReference>
<dbReference type="PRINTS" id="PR00123">
    <property type="entry name" value="ATPASEA"/>
</dbReference>
<keyword evidence="5 12" id="KW-0138">CF(0)</keyword>
<evidence type="ECO:0000256" key="2">
    <source>
        <dbReference type="ARBA" id="ARBA00006810"/>
    </source>
</evidence>
<keyword evidence="7 12" id="KW-0375">Hydrogen ion transport</keyword>
<evidence type="ECO:0000256" key="4">
    <source>
        <dbReference type="ARBA" id="ARBA00022475"/>
    </source>
</evidence>
<dbReference type="Gene3D" id="1.20.120.220">
    <property type="entry name" value="ATP synthase, F0 complex, subunit A"/>
    <property type="match status" value="1"/>
</dbReference>
<organism evidence="14 15">
    <name type="scientific">Zooshikella ganghwensis</name>
    <dbReference type="NCBI Taxonomy" id="202772"/>
    <lineage>
        <taxon>Bacteria</taxon>
        <taxon>Pseudomonadati</taxon>
        <taxon>Pseudomonadota</taxon>
        <taxon>Gammaproteobacteria</taxon>
        <taxon>Oceanospirillales</taxon>
        <taxon>Zooshikellaceae</taxon>
        <taxon>Zooshikella</taxon>
    </lineage>
</organism>
<evidence type="ECO:0000256" key="5">
    <source>
        <dbReference type="ARBA" id="ARBA00022547"/>
    </source>
</evidence>
<dbReference type="PROSITE" id="PS00449">
    <property type="entry name" value="ATPASE_A"/>
    <property type="match status" value="1"/>
</dbReference>
<evidence type="ECO:0000256" key="1">
    <source>
        <dbReference type="ARBA" id="ARBA00004141"/>
    </source>
</evidence>
<dbReference type="InterPro" id="IPR000568">
    <property type="entry name" value="ATP_synth_F0_asu"/>
</dbReference>
<evidence type="ECO:0000256" key="6">
    <source>
        <dbReference type="ARBA" id="ARBA00022692"/>
    </source>
</evidence>
<keyword evidence="15" id="KW-1185">Reference proteome</keyword>
<keyword evidence="8 12" id="KW-1133">Transmembrane helix</keyword>
<dbReference type="InterPro" id="IPR035908">
    <property type="entry name" value="F0_ATP_A_sf"/>
</dbReference>
<keyword evidence="10 12" id="KW-0472">Membrane</keyword>
<keyword evidence="3 12" id="KW-0813">Transport</keyword>
<protein>
    <recommendedName>
        <fullName evidence="12 13">ATP synthase subunit a</fullName>
    </recommendedName>
    <alternativeName>
        <fullName evidence="12">ATP synthase F0 sector subunit a</fullName>
    </alternativeName>
    <alternativeName>
        <fullName evidence="12">F-ATPase subunit 6</fullName>
    </alternativeName>
</protein>
<evidence type="ECO:0000256" key="9">
    <source>
        <dbReference type="ARBA" id="ARBA00023065"/>
    </source>
</evidence>
<comment type="caution">
    <text evidence="14">The sequence shown here is derived from an EMBL/GenBank/DDBJ whole genome shotgun (WGS) entry which is preliminary data.</text>
</comment>
<accession>A0A4P9VS68</accession>
<keyword evidence="6 12" id="KW-0812">Transmembrane</keyword>
<dbReference type="GO" id="GO:0005886">
    <property type="term" value="C:plasma membrane"/>
    <property type="evidence" value="ECO:0007669"/>
    <property type="project" value="UniProtKB-SubCell"/>
</dbReference>
<feature type="transmembrane region" description="Helical" evidence="12">
    <location>
        <begin position="260"/>
        <end position="285"/>
    </location>
</feature>
<reference evidence="14 15" key="1">
    <citation type="submission" date="2017-04" db="EMBL/GenBank/DDBJ databases">
        <title>Draft genome sequence of Zooshikella ganghwensis VG4 isolated from Red Sea sediments.</title>
        <authorList>
            <person name="Rehman Z."/>
            <person name="Alam I."/>
            <person name="Kamau A."/>
            <person name="Bajic V."/>
            <person name="Leiknes T."/>
        </authorList>
    </citation>
    <scope>NUCLEOTIDE SEQUENCE [LARGE SCALE GENOMIC DNA]</scope>
    <source>
        <strain evidence="14 15">VG4</strain>
    </source>
</reference>
<dbReference type="GO" id="GO:0045259">
    <property type="term" value="C:proton-transporting ATP synthase complex"/>
    <property type="evidence" value="ECO:0007669"/>
    <property type="project" value="UniProtKB-KW"/>
</dbReference>
<dbReference type="NCBIfam" id="NF004477">
    <property type="entry name" value="PRK05815.1-1"/>
    <property type="match status" value="1"/>
</dbReference>
<comment type="function">
    <text evidence="12 13">Key component of the proton channel; it plays a direct role in the translocation of protons across the membrane.</text>
</comment>
<dbReference type="NCBIfam" id="TIGR01131">
    <property type="entry name" value="ATP_synt_6_or_A"/>
    <property type="match status" value="1"/>
</dbReference>
<proteinExistence type="inferred from homology"/>
<dbReference type="SUPFAM" id="SSF81336">
    <property type="entry name" value="F1F0 ATP synthase subunit A"/>
    <property type="match status" value="1"/>
</dbReference>
<evidence type="ECO:0000256" key="10">
    <source>
        <dbReference type="ARBA" id="ARBA00023136"/>
    </source>
</evidence>
<dbReference type="FunFam" id="1.20.120.220:FF:000002">
    <property type="entry name" value="ATP synthase subunit a"/>
    <property type="match status" value="1"/>
</dbReference>